<accession>F4W727</accession>
<feature type="compositionally biased region" description="Basic and acidic residues" evidence="1">
    <location>
        <begin position="57"/>
        <end position="67"/>
    </location>
</feature>
<dbReference type="EMBL" id="GL887802">
    <property type="protein sequence ID" value="EGI70017.1"/>
    <property type="molecule type" value="Genomic_DNA"/>
</dbReference>
<reference evidence="2" key="1">
    <citation type="submission" date="2011-02" db="EMBL/GenBank/DDBJ databases">
        <title>The genome of the leaf-cutting ant Acromyrmex echinatior suggests key adaptations to social evolution and fungus farming.</title>
        <authorList>
            <person name="Nygaard S."/>
            <person name="Zhang G."/>
        </authorList>
    </citation>
    <scope>NUCLEOTIDE SEQUENCE</scope>
</reference>
<protein>
    <submittedName>
        <fullName evidence="2">Uncharacterized protein</fullName>
    </submittedName>
</protein>
<evidence type="ECO:0000313" key="3">
    <source>
        <dbReference type="Proteomes" id="UP000007755"/>
    </source>
</evidence>
<name>F4W727_ACREC</name>
<feature type="compositionally biased region" description="Basic and acidic residues" evidence="1">
    <location>
        <begin position="1"/>
        <end position="13"/>
    </location>
</feature>
<dbReference type="Proteomes" id="UP000007755">
    <property type="component" value="Unassembled WGS sequence"/>
</dbReference>
<proteinExistence type="predicted"/>
<dbReference type="AlphaFoldDB" id="F4W727"/>
<keyword evidence="3" id="KW-1185">Reference proteome</keyword>
<evidence type="ECO:0000313" key="2">
    <source>
        <dbReference type="EMBL" id="EGI70017.1"/>
    </source>
</evidence>
<sequence length="67" mass="7808">MEDSYRRSLREKNSTQAITKKKRLKRHEGMTTFCHSTSESKGASAERRCQIRMSIRSGDHPNKEPIE</sequence>
<organism evidence="3">
    <name type="scientific">Acromyrmex echinatior</name>
    <name type="common">Panamanian leafcutter ant</name>
    <name type="synonym">Acromyrmex octospinosus echinatior</name>
    <dbReference type="NCBI Taxonomy" id="103372"/>
    <lineage>
        <taxon>Eukaryota</taxon>
        <taxon>Metazoa</taxon>
        <taxon>Ecdysozoa</taxon>
        <taxon>Arthropoda</taxon>
        <taxon>Hexapoda</taxon>
        <taxon>Insecta</taxon>
        <taxon>Pterygota</taxon>
        <taxon>Neoptera</taxon>
        <taxon>Endopterygota</taxon>
        <taxon>Hymenoptera</taxon>
        <taxon>Apocrita</taxon>
        <taxon>Aculeata</taxon>
        <taxon>Formicoidea</taxon>
        <taxon>Formicidae</taxon>
        <taxon>Myrmicinae</taxon>
        <taxon>Acromyrmex</taxon>
    </lineage>
</organism>
<gene>
    <name evidence="2" type="ORF">G5I_01235</name>
</gene>
<evidence type="ECO:0000256" key="1">
    <source>
        <dbReference type="SAM" id="MobiDB-lite"/>
    </source>
</evidence>
<feature type="region of interest" description="Disordered" evidence="1">
    <location>
        <begin position="1"/>
        <end position="67"/>
    </location>
</feature>
<dbReference type="InParanoid" id="F4W727"/>